<reference evidence="3 4" key="1">
    <citation type="journal article" date="2020" name="bioRxiv">
        <title>Sequence and annotation of 42 cannabis genomes reveals extensive copy number variation in cannabinoid synthesis and pathogen resistance genes.</title>
        <authorList>
            <person name="Mckernan K.J."/>
            <person name="Helbert Y."/>
            <person name="Kane L.T."/>
            <person name="Ebling H."/>
            <person name="Zhang L."/>
            <person name="Liu B."/>
            <person name="Eaton Z."/>
            <person name="Mclaughlin S."/>
            <person name="Kingan S."/>
            <person name="Baybayan P."/>
            <person name="Concepcion G."/>
            <person name="Jordan M."/>
            <person name="Riva A."/>
            <person name="Barbazuk W."/>
            <person name="Harkins T."/>
        </authorList>
    </citation>
    <scope>NUCLEOTIDE SEQUENCE [LARGE SCALE GENOMIC DNA]</scope>
    <source>
        <strain evidence="4">cv. Jamaican Lion 4</strain>
        <tissue evidence="3">Leaf</tissue>
    </source>
</reference>
<protein>
    <recommendedName>
        <fullName evidence="5">RNase H type-1 domain-containing protein</fullName>
    </recommendedName>
</protein>
<dbReference type="GO" id="GO:0004523">
    <property type="term" value="F:RNA-DNA hybrid ribonuclease activity"/>
    <property type="evidence" value="ECO:0007669"/>
    <property type="project" value="InterPro"/>
</dbReference>
<dbReference type="EMBL" id="JAATIP010000312">
    <property type="protein sequence ID" value="KAF4352542.1"/>
    <property type="molecule type" value="Genomic_DNA"/>
</dbReference>
<dbReference type="Pfam" id="PF13966">
    <property type="entry name" value="zf-RVT"/>
    <property type="match status" value="1"/>
</dbReference>
<dbReference type="InterPro" id="IPR026960">
    <property type="entry name" value="RVT-Znf"/>
</dbReference>
<proteinExistence type="predicted"/>
<dbReference type="SUPFAM" id="SSF56219">
    <property type="entry name" value="DNase I-like"/>
    <property type="match status" value="1"/>
</dbReference>
<dbReference type="AlphaFoldDB" id="A0A7J6E2D6"/>
<dbReference type="Pfam" id="PF13456">
    <property type="entry name" value="RVT_3"/>
    <property type="match status" value="1"/>
</dbReference>
<dbReference type="SUPFAM" id="SSF53098">
    <property type="entry name" value="Ribonuclease H-like"/>
    <property type="match status" value="1"/>
</dbReference>
<dbReference type="PANTHER" id="PTHR33710:SF71">
    <property type="entry name" value="ENDONUCLEASE_EXONUCLEASE_PHOSPHATASE DOMAIN-CONTAINING PROTEIN"/>
    <property type="match status" value="1"/>
</dbReference>
<comment type="caution">
    <text evidence="3">The sequence shown here is derived from an EMBL/GenBank/DDBJ whole genome shotgun (WGS) entry which is preliminary data.</text>
</comment>
<dbReference type="InterPro" id="IPR036397">
    <property type="entry name" value="RNaseH_sf"/>
</dbReference>
<evidence type="ECO:0000259" key="2">
    <source>
        <dbReference type="Pfam" id="PF13966"/>
    </source>
</evidence>
<dbReference type="Gene3D" id="3.60.10.10">
    <property type="entry name" value="Endonuclease/exonuclease/phosphatase"/>
    <property type="match status" value="1"/>
</dbReference>
<dbReference type="CDD" id="cd06222">
    <property type="entry name" value="RNase_H_like"/>
    <property type="match status" value="1"/>
</dbReference>
<evidence type="ECO:0000259" key="1">
    <source>
        <dbReference type="Pfam" id="PF13456"/>
    </source>
</evidence>
<feature type="domain" description="Reverse transcriptase zinc-binding" evidence="2">
    <location>
        <begin position="361"/>
        <end position="447"/>
    </location>
</feature>
<evidence type="ECO:0008006" key="5">
    <source>
        <dbReference type="Google" id="ProtNLM"/>
    </source>
</evidence>
<gene>
    <name evidence="3" type="ORF">F8388_012238</name>
</gene>
<name>A0A7J6E2D6_CANSA</name>
<dbReference type="GO" id="GO:0003676">
    <property type="term" value="F:nucleic acid binding"/>
    <property type="evidence" value="ECO:0007669"/>
    <property type="project" value="InterPro"/>
</dbReference>
<organism evidence="3 4">
    <name type="scientific">Cannabis sativa</name>
    <name type="common">Hemp</name>
    <name type="synonym">Marijuana</name>
    <dbReference type="NCBI Taxonomy" id="3483"/>
    <lineage>
        <taxon>Eukaryota</taxon>
        <taxon>Viridiplantae</taxon>
        <taxon>Streptophyta</taxon>
        <taxon>Embryophyta</taxon>
        <taxon>Tracheophyta</taxon>
        <taxon>Spermatophyta</taxon>
        <taxon>Magnoliopsida</taxon>
        <taxon>eudicotyledons</taxon>
        <taxon>Gunneridae</taxon>
        <taxon>Pentapetalae</taxon>
        <taxon>rosids</taxon>
        <taxon>fabids</taxon>
        <taxon>Rosales</taxon>
        <taxon>Cannabaceae</taxon>
        <taxon>Cannabis</taxon>
    </lineage>
</organism>
<dbReference type="InterPro" id="IPR002156">
    <property type="entry name" value="RNaseH_domain"/>
</dbReference>
<feature type="domain" description="RNase H type-1" evidence="1">
    <location>
        <begin position="566"/>
        <end position="681"/>
    </location>
</feature>
<dbReference type="InterPro" id="IPR044730">
    <property type="entry name" value="RNase_H-like_dom_plant"/>
</dbReference>
<dbReference type="PROSITE" id="PS00018">
    <property type="entry name" value="EF_HAND_1"/>
    <property type="match status" value="1"/>
</dbReference>
<accession>A0A7J6E2D6</accession>
<dbReference type="InterPro" id="IPR018247">
    <property type="entry name" value="EF_Hand_1_Ca_BS"/>
</dbReference>
<evidence type="ECO:0000313" key="4">
    <source>
        <dbReference type="Proteomes" id="UP000525078"/>
    </source>
</evidence>
<dbReference type="Gene3D" id="3.30.420.10">
    <property type="entry name" value="Ribonuclease H-like superfamily/Ribonuclease H"/>
    <property type="match status" value="1"/>
</dbReference>
<sequence>MTDIVGELNDAWMVMGDVNAVLNQCDKLGGRPVTDLEGRGLRNFIFDCGVVDLEGIGALFTCSNGQDWNNLIREKLDRVFCSTNWISQFTKAGTRNLPIRHSDHSAIVLDTFMDVADFKAPFRYLDAWNMDEGCKGVIQQAWAQVFNGYHSFILCSKLRVTASALTKWNKEHFGFCKKKLAMLEALLTEALCKPKGCGGIGIRSFLDINTCLIAKLGWHLATGKNSLWVHLLLDKYCPDSNFWTNDLPKYASPVAKGIWKSRRFIANNSAWVVGNNSQVLIWYCNWTCVDGTVLGPQDLNPGLVNKMKVANLLSVDGCSWDADLVLRTFRSEAAKLNLSTRIQETPLEDHLIWMSSPKGSFTLKATYMDLHKRTFTKDETCSLLWNSRIHERLKLFLWKIAKNCLPFGSRLGEIFGNVAGNCFLCDLDAGGTASHFLGHCPITVTLWRSSKWGINIENYPLSSGAEVVNWILNPPGEVCNNPHFAKTEFALYAAVLYHSLWFFRNFHFHNQGRWRIEDMQKKISKDFDSHWKTINTMAETEQGNHGDSLSNWINPRPGRMKIYVDFANKDGVGSIGVVVRDPSGSIRALYSEKCTFHSVLHGEMQAALVGVQVGHRLGVPDPVIFTGCQILSHVISSAVPPQWNLWYCFTNLMSTLLSFPSSIHWIPRSLNKSAHLLARWCVDKDCNGFLNFWEVSPHVLTKLFSLVE</sequence>
<dbReference type="InterPro" id="IPR012337">
    <property type="entry name" value="RNaseH-like_sf"/>
</dbReference>
<dbReference type="PANTHER" id="PTHR33710">
    <property type="entry name" value="BNAC02G09200D PROTEIN"/>
    <property type="match status" value="1"/>
</dbReference>
<dbReference type="Proteomes" id="UP000525078">
    <property type="component" value="Unassembled WGS sequence"/>
</dbReference>
<dbReference type="InterPro" id="IPR036691">
    <property type="entry name" value="Endo/exonu/phosph_ase_sf"/>
</dbReference>
<evidence type="ECO:0000313" key="3">
    <source>
        <dbReference type="EMBL" id="KAF4352542.1"/>
    </source>
</evidence>